<keyword evidence="3 5" id="KW-1133">Transmembrane helix</keyword>
<dbReference type="GO" id="GO:0016020">
    <property type="term" value="C:membrane"/>
    <property type="evidence" value="ECO:0007669"/>
    <property type="project" value="UniProtKB-SubCell"/>
</dbReference>
<evidence type="ECO:0000313" key="7">
    <source>
        <dbReference type="EMBL" id="GAI73055.1"/>
    </source>
</evidence>
<feature type="non-terminal residue" evidence="7">
    <location>
        <position position="1"/>
    </location>
</feature>
<feature type="transmembrane region" description="Helical" evidence="5">
    <location>
        <begin position="19"/>
        <end position="35"/>
    </location>
</feature>
<proteinExistence type="predicted"/>
<dbReference type="EMBL" id="BARW01012667">
    <property type="protein sequence ID" value="GAI73055.1"/>
    <property type="molecule type" value="Genomic_DNA"/>
</dbReference>
<evidence type="ECO:0000256" key="4">
    <source>
        <dbReference type="ARBA" id="ARBA00023136"/>
    </source>
</evidence>
<evidence type="ECO:0000256" key="1">
    <source>
        <dbReference type="ARBA" id="ARBA00004141"/>
    </source>
</evidence>
<evidence type="ECO:0000259" key="6">
    <source>
        <dbReference type="Pfam" id="PF01694"/>
    </source>
</evidence>
<gene>
    <name evidence="7" type="ORF">S12H4_23716</name>
</gene>
<accession>X1SCC1</accession>
<organism evidence="7">
    <name type="scientific">marine sediment metagenome</name>
    <dbReference type="NCBI Taxonomy" id="412755"/>
    <lineage>
        <taxon>unclassified sequences</taxon>
        <taxon>metagenomes</taxon>
        <taxon>ecological metagenomes</taxon>
    </lineage>
</organism>
<feature type="domain" description="Peptidase S54 rhomboid" evidence="6">
    <location>
        <begin position="1"/>
        <end position="60"/>
    </location>
</feature>
<dbReference type="InterPro" id="IPR022764">
    <property type="entry name" value="Peptidase_S54_rhomboid_dom"/>
</dbReference>
<comment type="caution">
    <text evidence="7">The sequence shown here is derived from an EMBL/GenBank/DDBJ whole genome shotgun (WGS) entry which is preliminary data.</text>
</comment>
<protein>
    <recommendedName>
        <fullName evidence="6">Peptidase S54 rhomboid domain-containing protein</fullName>
    </recommendedName>
</protein>
<comment type="subcellular location">
    <subcellularLocation>
        <location evidence="1">Membrane</location>
        <topology evidence="1">Multi-pass membrane protein</topology>
    </subcellularLocation>
</comment>
<dbReference type="AlphaFoldDB" id="X1SCC1"/>
<dbReference type="InterPro" id="IPR035952">
    <property type="entry name" value="Rhomboid-like_sf"/>
</dbReference>
<evidence type="ECO:0000256" key="2">
    <source>
        <dbReference type="ARBA" id="ARBA00022692"/>
    </source>
</evidence>
<evidence type="ECO:0000256" key="5">
    <source>
        <dbReference type="SAM" id="Phobius"/>
    </source>
</evidence>
<sequence length="68" mass="7588">FGLIGATLSLVIAERDTPLIMLGLFYVFYFLVSSFSPGINYFAHIFGLLGGFLTGYALKRKKKSLETY</sequence>
<keyword evidence="2 5" id="KW-0812">Transmembrane</keyword>
<dbReference type="Pfam" id="PF01694">
    <property type="entry name" value="Rhomboid"/>
    <property type="match status" value="1"/>
</dbReference>
<evidence type="ECO:0000256" key="3">
    <source>
        <dbReference type="ARBA" id="ARBA00022989"/>
    </source>
</evidence>
<keyword evidence="4 5" id="KW-0472">Membrane</keyword>
<dbReference type="SUPFAM" id="SSF144091">
    <property type="entry name" value="Rhomboid-like"/>
    <property type="match status" value="1"/>
</dbReference>
<name>X1SCC1_9ZZZZ</name>
<dbReference type="Gene3D" id="1.20.1540.10">
    <property type="entry name" value="Rhomboid-like"/>
    <property type="match status" value="1"/>
</dbReference>
<reference evidence="7" key="1">
    <citation type="journal article" date="2014" name="Front. Microbiol.">
        <title>High frequency of phylogenetically diverse reductive dehalogenase-homologous genes in deep subseafloor sedimentary metagenomes.</title>
        <authorList>
            <person name="Kawai M."/>
            <person name="Futagami T."/>
            <person name="Toyoda A."/>
            <person name="Takaki Y."/>
            <person name="Nishi S."/>
            <person name="Hori S."/>
            <person name="Arai W."/>
            <person name="Tsubouchi T."/>
            <person name="Morono Y."/>
            <person name="Uchiyama I."/>
            <person name="Ito T."/>
            <person name="Fujiyama A."/>
            <person name="Inagaki F."/>
            <person name="Takami H."/>
        </authorList>
    </citation>
    <scope>NUCLEOTIDE SEQUENCE</scope>
    <source>
        <strain evidence="7">Expedition CK06-06</strain>
    </source>
</reference>
<dbReference type="GO" id="GO:0004252">
    <property type="term" value="F:serine-type endopeptidase activity"/>
    <property type="evidence" value="ECO:0007669"/>
    <property type="project" value="InterPro"/>
</dbReference>